<dbReference type="InterPro" id="IPR021730">
    <property type="entry name" value="YdbH"/>
</dbReference>
<sequence length="1067" mass="110655">MKRAVPFPKRHAKSSVMARPSKFVIAGGASGAVIAAALGWLWIERMPIAQSYIDDALTAAHVPASYKLTQIGFRTQRIENIRIGDPKNPDLVADWAEIAIGMGLTGPYVRAIDAAGVRLKGRIVDGKLSLGAIDRLLPKTASDEPFALPDIALAARDLRFDLDTPAGAFGLRLTGGGGLKDGFKGVAQLASAKLAAGGCAVAGTNAKLTVAIANGKPRIDGPLSAAAIDCGASGRLTAPLIDLDITGDADLARWRGAAVVQRGAVSARGARVDRIGGRITIDATMKEVRGGGTLFADGVAAAGFGAARAGFEGDYRYGIASGRAALAGEVALTKASVDAHRIDQVRAMLASTEATPIGPVAMAWGKAVAAATRSVDARASLSVNSDSRGIEARIDRLDADAASGARMLVRAERAEGLGWRSSGSVASINASIELGGGGLPDMRASLRQAVPGGPVGGSATIAPYRVGTARAAFDPVSFGPARGGGTAISTRAHLDGPLADGRIEGLDIPISVAIDRRGGFTVNRECATLAFTSLEAAGTRIGRSRLPVCPVGGAMVGQTAGGQLYGGAAIAAPRLRGAIGDQPLVMEARRLSVSVDTPGFALDALRVRLGTGESPTRLDAETIAGRLDSRGVGGTFAGTSGQIGVVPLLLSDAAGDWTLRGGILDIKGGLAIDDAQTASPRFHRLRMPDATLTLNGGYITANGTLTELATRKSVARVQIRHSLQSGRGDANLDVDGLRFGKGFQPERITPLTVGIIANVEGEIAGQGRIVWAGGNVTSSGVFRTESTNFAAAFGPVTGLRGTINFTDLLAMVTAPGQEVRIAEINPGIAVNDGVIHYHLEAGQVLAVESGKWPFAGGTLTLEPTVMDFGRPVERRMLFRIDGLDAGVFLQQLEFKNLDLTGKFDGVLPIIFSNEGGRIEGGELRVRPEGGTLSYVGDVTNAALGPMARIAFDALKSMRYNRLVIDLNGSLDGEVVSKVRFDGTQNLDRKAEKPKGLIGRFIAPITRLPFRFNITITAPFRGLVNSAQTFVDPASALRNVDIRPNAPPPPNPLPDPPAGSAPVPIQPQ</sequence>
<comment type="caution">
    <text evidence="3">The sequence shown here is derived from an EMBL/GenBank/DDBJ whole genome shotgun (WGS) entry which is preliminary data.</text>
</comment>
<dbReference type="EMBL" id="VTOU01000004">
    <property type="protein sequence ID" value="TZG25145.1"/>
    <property type="molecule type" value="Genomic_DNA"/>
</dbReference>
<keyword evidence="2" id="KW-1133">Transmembrane helix</keyword>
<gene>
    <name evidence="3" type="ORF">FYJ91_18000</name>
</gene>
<feature type="transmembrane region" description="Helical" evidence="2">
    <location>
        <begin position="21"/>
        <end position="43"/>
    </location>
</feature>
<proteinExistence type="predicted"/>
<keyword evidence="4" id="KW-1185">Reference proteome</keyword>
<name>A0A5D9C582_9SPHN</name>
<organism evidence="3 4">
    <name type="scientific">Sphingomonas montanisoli</name>
    <dbReference type="NCBI Taxonomy" id="2606412"/>
    <lineage>
        <taxon>Bacteria</taxon>
        <taxon>Pseudomonadati</taxon>
        <taxon>Pseudomonadota</taxon>
        <taxon>Alphaproteobacteria</taxon>
        <taxon>Sphingomonadales</taxon>
        <taxon>Sphingomonadaceae</taxon>
        <taxon>Sphingomonas</taxon>
    </lineage>
</organism>
<evidence type="ECO:0000256" key="2">
    <source>
        <dbReference type="SAM" id="Phobius"/>
    </source>
</evidence>
<accession>A0A5D9C582</accession>
<evidence type="ECO:0000313" key="3">
    <source>
        <dbReference type="EMBL" id="TZG25145.1"/>
    </source>
</evidence>
<evidence type="ECO:0000256" key="1">
    <source>
        <dbReference type="SAM" id="MobiDB-lite"/>
    </source>
</evidence>
<keyword evidence="2" id="KW-0472">Membrane</keyword>
<dbReference type="Proteomes" id="UP000322077">
    <property type="component" value="Unassembled WGS sequence"/>
</dbReference>
<keyword evidence="2" id="KW-0812">Transmembrane</keyword>
<dbReference type="AlphaFoldDB" id="A0A5D9C582"/>
<feature type="compositionally biased region" description="Pro residues" evidence="1">
    <location>
        <begin position="1044"/>
        <end position="1067"/>
    </location>
</feature>
<evidence type="ECO:0000313" key="4">
    <source>
        <dbReference type="Proteomes" id="UP000322077"/>
    </source>
</evidence>
<protein>
    <submittedName>
        <fullName evidence="3">Uncharacterized protein</fullName>
    </submittedName>
</protein>
<dbReference type="Pfam" id="PF11739">
    <property type="entry name" value="YdbH-like"/>
    <property type="match status" value="1"/>
</dbReference>
<reference evidence="3 4" key="1">
    <citation type="submission" date="2019-08" db="EMBL/GenBank/DDBJ databases">
        <authorList>
            <person name="Wang G."/>
            <person name="Xu Z."/>
        </authorList>
    </citation>
    <scope>NUCLEOTIDE SEQUENCE [LARGE SCALE GENOMIC DNA]</scope>
    <source>
        <strain evidence="3 4">ZX</strain>
    </source>
</reference>
<feature type="region of interest" description="Disordered" evidence="1">
    <location>
        <begin position="1039"/>
        <end position="1067"/>
    </location>
</feature>